<reference evidence="1" key="2">
    <citation type="submission" date="2020-09" db="EMBL/GenBank/DDBJ databases">
        <authorList>
            <person name="Sun Q."/>
            <person name="Ohkuma M."/>
        </authorList>
    </citation>
    <scope>NUCLEOTIDE SEQUENCE</scope>
    <source>
        <strain evidence="1">JCM 4059</strain>
    </source>
</reference>
<organism evidence="1 2">
    <name type="scientific">Streptomyces mashuensis</name>
    <dbReference type="NCBI Taxonomy" id="33904"/>
    <lineage>
        <taxon>Bacteria</taxon>
        <taxon>Bacillati</taxon>
        <taxon>Actinomycetota</taxon>
        <taxon>Actinomycetes</taxon>
        <taxon>Kitasatosporales</taxon>
        <taxon>Streptomycetaceae</taxon>
        <taxon>Streptomyces</taxon>
    </lineage>
</organism>
<sequence>MAMDKHCTRVLLTLRRYIGVPLPGTELYVRGLRPAGNSIRLRLGDSQSGSLLVDLPTRRAESDEWIPTWWYVGALRGIARWATDHQTAAGVRAEPEVIGADTLTEAGVLPHDADVTDADSLDYVIGDLAGDPLWHGAAGSAAPDLYRMVGFDAHSPGFVRVYLVRDGRTIGLDLATRDTKTAEPRTVGWWASTKLIALLNPDDEQTLAAHRRDDADDPYCEAVYDLTEWA</sequence>
<name>A0A919B1E1_9ACTN</name>
<dbReference type="AlphaFoldDB" id="A0A919B1E1"/>
<dbReference type="RefSeq" id="WP_190129479.1">
    <property type="nucleotide sequence ID" value="NZ_BNBD01000004.1"/>
</dbReference>
<evidence type="ECO:0000313" key="2">
    <source>
        <dbReference type="Proteomes" id="UP000638313"/>
    </source>
</evidence>
<reference evidence="1" key="1">
    <citation type="journal article" date="2014" name="Int. J. Syst. Evol. Microbiol.">
        <title>Complete genome sequence of Corynebacterium casei LMG S-19264T (=DSM 44701T), isolated from a smear-ripened cheese.</title>
        <authorList>
            <consortium name="US DOE Joint Genome Institute (JGI-PGF)"/>
            <person name="Walter F."/>
            <person name="Albersmeier A."/>
            <person name="Kalinowski J."/>
            <person name="Ruckert C."/>
        </authorList>
    </citation>
    <scope>NUCLEOTIDE SEQUENCE</scope>
    <source>
        <strain evidence="1">JCM 4059</strain>
    </source>
</reference>
<protein>
    <submittedName>
        <fullName evidence="1">Uncharacterized protein</fullName>
    </submittedName>
</protein>
<keyword evidence="2" id="KW-1185">Reference proteome</keyword>
<evidence type="ECO:0000313" key="1">
    <source>
        <dbReference type="EMBL" id="GHF41765.1"/>
    </source>
</evidence>
<dbReference type="EMBL" id="BNBD01000004">
    <property type="protein sequence ID" value="GHF41765.1"/>
    <property type="molecule type" value="Genomic_DNA"/>
</dbReference>
<proteinExistence type="predicted"/>
<comment type="caution">
    <text evidence="1">The sequence shown here is derived from an EMBL/GenBank/DDBJ whole genome shotgun (WGS) entry which is preliminary data.</text>
</comment>
<accession>A0A919B1E1</accession>
<dbReference type="Proteomes" id="UP000638313">
    <property type="component" value="Unassembled WGS sequence"/>
</dbReference>
<gene>
    <name evidence="1" type="ORF">GCM10010218_23500</name>
</gene>